<keyword evidence="15" id="KW-1185">Reference proteome</keyword>
<evidence type="ECO:0000256" key="9">
    <source>
        <dbReference type="ARBA" id="ARBA00023136"/>
    </source>
</evidence>
<keyword evidence="5" id="KW-0874">Quinone</keyword>
<dbReference type="GO" id="GO:0048038">
    <property type="term" value="F:quinone binding"/>
    <property type="evidence" value="ECO:0007669"/>
    <property type="project" value="UniProtKB-KW"/>
</dbReference>
<sequence>MLVMKKSPTDNTASRSYSMAPNYICAAVSFIGLTVSFYALYVEYNLESDINYQPVCDIASYVSCSKAFRSQFAEGLGVAPSILGTDHILTQFPSRRFFRPRLAKVEILNTVL</sequence>
<evidence type="ECO:0000256" key="6">
    <source>
        <dbReference type="ARBA" id="ARBA00022824"/>
    </source>
</evidence>
<evidence type="ECO:0000256" key="12">
    <source>
        <dbReference type="SAM" id="Phobius"/>
    </source>
</evidence>
<evidence type="ECO:0000256" key="1">
    <source>
        <dbReference type="ARBA" id="ARBA00004477"/>
    </source>
</evidence>
<keyword evidence="11" id="KW-0676">Redox-active center</keyword>
<evidence type="ECO:0000256" key="4">
    <source>
        <dbReference type="ARBA" id="ARBA00022692"/>
    </source>
</evidence>
<comment type="similarity">
    <text evidence="2">Belongs to the VKOR family.</text>
</comment>
<dbReference type="InterPro" id="IPR038354">
    <property type="entry name" value="VKOR_sf"/>
</dbReference>
<dbReference type="InterPro" id="IPR012932">
    <property type="entry name" value="VKOR"/>
</dbReference>
<dbReference type="GO" id="GO:0047057">
    <property type="term" value="F:vitamin-K-epoxide reductase (warfarin-sensitive) activity"/>
    <property type="evidence" value="ECO:0007669"/>
    <property type="project" value="UniProtKB-EC"/>
</dbReference>
<dbReference type="EMBL" id="UPTC01000103">
    <property type="protein sequence ID" value="VBB26415.1"/>
    <property type="molecule type" value="Genomic_DNA"/>
</dbReference>
<keyword evidence="6" id="KW-0256">Endoplasmic reticulum</keyword>
<keyword evidence="10" id="KW-1015">Disulfide bond</keyword>
<evidence type="ECO:0000256" key="3">
    <source>
        <dbReference type="ARBA" id="ARBA00012278"/>
    </source>
</evidence>
<organism evidence="14 15">
    <name type="scientific">Acanthocheilonema viteae</name>
    <name type="common">Filarial nematode worm</name>
    <name type="synonym">Dipetalonema viteae</name>
    <dbReference type="NCBI Taxonomy" id="6277"/>
    <lineage>
        <taxon>Eukaryota</taxon>
        <taxon>Metazoa</taxon>
        <taxon>Ecdysozoa</taxon>
        <taxon>Nematoda</taxon>
        <taxon>Chromadorea</taxon>
        <taxon>Rhabditida</taxon>
        <taxon>Spirurina</taxon>
        <taxon>Spiruromorpha</taxon>
        <taxon>Filarioidea</taxon>
        <taxon>Onchocercidae</taxon>
        <taxon>Acanthocheilonema</taxon>
    </lineage>
</organism>
<reference evidence="14 15" key="1">
    <citation type="submission" date="2018-08" db="EMBL/GenBank/DDBJ databases">
        <authorList>
            <person name="Laetsch R D."/>
            <person name="Stevens L."/>
            <person name="Kumar S."/>
            <person name="Blaxter L. M."/>
        </authorList>
    </citation>
    <scope>NUCLEOTIDE SEQUENCE [LARGE SCALE GENOMIC DNA]</scope>
</reference>
<accession>A0A498S4E2</accession>
<feature type="domain" description="Vitamin K epoxide reductase" evidence="13">
    <location>
        <begin position="24"/>
        <end position="84"/>
    </location>
</feature>
<evidence type="ECO:0000256" key="5">
    <source>
        <dbReference type="ARBA" id="ARBA00022719"/>
    </source>
</evidence>
<evidence type="ECO:0000256" key="7">
    <source>
        <dbReference type="ARBA" id="ARBA00022989"/>
    </source>
</evidence>
<evidence type="ECO:0000313" key="15">
    <source>
        <dbReference type="Proteomes" id="UP000276991"/>
    </source>
</evidence>
<gene>
    <name evidence="14" type="ORF">NAV_LOCUS1245</name>
</gene>
<dbReference type="InterPro" id="IPR042406">
    <property type="entry name" value="VKORC1/VKORC1L1"/>
</dbReference>
<evidence type="ECO:0000256" key="8">
    <source>
        <dbReference type="ARBA" id="ARBA00023002"/>
    </source>
</evidence>
<name>A0A498S4E2_ACAVI</name>
<comment type="subcellular location">
    <subcellularLocation>
        <location evidence="1">Endoplasmic reticulum membrane</location>
        <topology evidence="1">Multi-pass membrane protein</topology>
    </subcellularLocation>
</comment>
<protein>
    <recommendedName>
        <fullName evidence="3">vitamin-K-epoxide reductase (warfarin-sensitive)</fullName>
        <ecNumber evidence="3">1.17.4.4</ecNumber>
    </recommendedName>
</protein>
<dbReference type="EC" id="1.17.4.4" evidence="3"/>
<keyword evidence="8" id="KW-0560">Oxidoreductase</keyword>
<evidence type="ECO:0000256" key="10">
    <source>
        <dbReference type="ARBA" id="ARBA00023157"/>
    </source>
</evidence>
<keyword evidence="7 12" id="KW-1133">Transmembrane helix</keyword>
<keyword evidence="4 12" id="KW-0812">Transmembrane</keyword>
<keyword evidence="9 12" id="KW-0472">Membrane</keyword>
<dbReference type="Pfam" id="PF07884">
    <property type="entry name" value="VKOR"/>
    <property type="match status" value="1"/>
</dbReference>
<feature type="transmembrane region" description="Helical" evidence="12">
    <location>
        <begin position="20"/>
        <end position="41"/>
    </location>
</feature>
<dbReference type="OrthoDB" id="17010at2759"/>
<evidence type="ECO:0000256" key="2">
    <source>
        <dbReference type="ARBA" id="ARBA00006214"/>
    </source>
</evidence>
<evidence type="ECO:0000259" key="13">
    <source>
        <dbReference type="Pfam" id="PF07884"/>
    </source>
</evidence>
<evidence type="ECO:0000313" key="14">
    <source>
        <dbReference type="EMBL" id="VBB26415.1"/>
    </source>
</evidence>
<dbReference type="AlphaFoldDB" id="A0A498S4E2"/>
<dbReference type="Proteomes" id="UP000276991">
    <property type="component" value="Unassembled WGS sequence"/>
</dbReference>
<dbReference type="PANTHER" id="PTHR14519">
    <property type="entry name" value="VITAMIN K EPOXIDE REDUCTASE COMPLEX, SUBUNIT 1"/>
    <property type="match status" value="1"/>
</dbReference>
<dbReference type="GO" id="GO:0005789">
    <property type="term" value="C:endoplasmic reticulum membrane"/>
    <property type="evidence" value="ECO:0007669"/>
    <property type="project" value="UniProtKB-SubCell"/>
</dbReference>
<dbReference type="STRING" id="6277.A0A498S4E2"/>
<dbReference type="GO" id="GO:0042373">
    <property type="term" value="P:vitamin K metabolic process"/>
    <property type="evidence" value="ECO:0007669"/>
    <property type="project" value="InterPro"/>
</dbReference>
<dbReference type="PANTHER" id="PTHR14519:SF8">
    <property type="entry name" value="VITAMIN K EPOXIDE REDUCTASE COMPLEX SUBUNIT 1"/>
    <property type="match status" value="1"/>
</dbReference>
<evidence type="ECO:0000256" key="11">
    <source>
        <dbReference type="ARBA" id="ARBA00023284"/>
    </source>
</evidence>
<dbReference type="Gene3D" id="1.20.1440.130">
    <property type="entry name" value="VKOR domain"/>
    <property type="match status" value="1"/>
</dbReference>
<proteinExistence type="inferred from homology"/>